<gene>
    <name evidence="1" type="ORF">UJA718_LOCUS30197</name>
</gene>
<comment type="caution">
    <text evidence="1">The sequence shown here is derived from an EMBL/GenBank/DDBJ whole genome shotgun (WGS) entry which is preliminary data.</text>
</comment>
<feature type="non-terminal residue" evidence="1">
    <location>
        <position position="1"/>
    </location>
</feature>
<evidence type="ECO:0000313" key="2">
    <source>
        <dbReference type="Proteomes" id="UP000663873"/>
    </source>
</evidence>
<evidence type="ECO:0000313" key="1">
    <source>
        <dbReference type="EMBL" id="CAF4567762.1"/>
    </source>
</evidence>
<dbReference type="EMBL" id="CAJOBP010011640">
    <property type="protein sequence ID" value="CAF4567762.1"/>
    <property type="molecule type" value="Genomic_DNA"/>
</dbReference>
<dbReference type="AlphaFoldDB" id="A0A820ZZ36"/>
<accession>A0A820ZZ36</accession>
<proteinExistence type="predicted"/>
<organism evidence="1 2">
    <name type="scientific">Rotaria socialis</name>
    <dbReference type="NCBI Taxonomy" id="392032"/>
    <lineage>
        <taxon>Eukaryota</taxon>
        <taxon>Metazoa</taxon>
        <taxon>Spiralia</taxon>
        <taxon>Gnathifera</taxon>
        <taxon>Rotifera</taxon>
        <taxon>Eurotatoria</taxon>
        <taxon>Bdelloidea</taxon>
        <taxon>Philodinida</taxon>
        <taxon>Philodinidae</taxon>
        <taxon>Rotaria</taxon>
    </lineage>
</organism>
<name>A0A820ZZ36_9BILA</name>
<dbReference type="Proteomes" id="UP000663873">
    <property type="component" value="Unassembled WGS sequence"/>
</dbReference>
<sequence length="30" mass="3223">KTFTMGGGDLSLTKIDLSLTKIDLLHGIYA</sequence>
<protein>
    <submittedName>
        <fullName evidence="1">Uncharacterized protein</fullName>
    </submittedName>
</protein>
<reference evidence="1" key="1">
    <citation type="submission" date="2021-02" db="EMBL/GenBank/DDBJ databases">
        <authorList>
            <person name="Nowell W R."/>
        </authorList>
    </citation>
    <scope>NUCLEOTIDE SEQUENCE</scope>
</reference>
<keyword evidence="2" id="KW-1185">Reference proteome</keyword>